<dbReference type="AlphaFoldDB" id="A0A102K4R8"/>
<name>A0A102K4R8_9BURK</name>
<comment type="caution">
    <text evidence="1">The sequence shown here is derived from an EMBL/GenBank/DDBJ whole genome shotgun (WGS) entry which is preliminary data.</text>
</comment>
<dbReference type="EMBL" id="LOTN01000080">
    <property type="protein sequence ID" value="KUZ80263.1"/>
    <property type="molecule type" value="Genomic_DNA"/>
</dbReference>
<accession>A0A102K4R8</accession>
<evidence type="ECO:0000313" key="1">
    <source>
        <dbReference type="EMBL" id="KUZ80263.1"/>
    </source>
</evidence>
<sequence>MPVAFRLDAADQVDLSACQGGVGLRTRLEHPDLEAKRAGPLDGMEIIRGNPFVQAAVAIQVEWDTALARDRDPHRFGQVRWSPTLCLHPVPLIAVQLQRARRVI</sequence>
<dbReference type="Proteomes" id="UP000065521">
    <property type="component" value="Unassembled WGS sequence"/>
</dbReference>
<gene>
    <name evidence="1" type="ORF">WI38_33830</name>
</gene>
<proteinExistence type="predicted"/>
<evidence type="ECO:0000313" key="2">
    <source>
        <dbReference type="Proteomes" id="UP000065521"/>
    </source>
</evidence>
<organism evidence="1 2">
    <name type="scientific">Burkholderia ubonensis</name>
    <dbReference type="NCBI Taxonomy" id="101571"/>
    <lineage>
        <taxon>Bacteria</taxon>
        <taxon>Pseudomonadati</taxon>
        <taxon>Pseudomonadota</taxon>
        <taxon>Betaproteobacteria</taxon>
        <taxon>Burkholderiales</taxon>
        <taxon>Burkholderiaceae</taxon>
        <taxon>Burkholderia</taxon>
        <taxon>Burkholderia cepacia complex</taxon>
    </lineage>
</organism>
<reference evidence="1 2" key="1">
    <citation type="submission" date="2015-11" db="EMBL/GenBank/DDBJ databases">
        <title>Expanding the genomic diversity of Burkholderia species for the development of highly accurate diagnostics.</title>
        <authorList>
            <person name="Sahl J."/>
            <person name="Keim P."/>
            <person name="Wagner D."/>
        </authorList>
    </citation>
    <scope>NUCLEOTIDE SEQUENCE [LARGE SCALE GENOMIC DNA]</scope>
    <source>
        <strain evidence="1 2">RF32-BP4</strain>
    </source>
</reference>
<protein>
    <submittedName>
        <fullName evidence="1">Uncharacterized protein</fullName>
    </submittedName>
</protein>